<dbReference type="InterPro" id="IPR039456">
    <property type="entry name" value="WDR59_mRING-H2-C3H3C2"/>
</dbReference>
<dbReference type="SMART" id="SM00591">
    <property type="entry name" value="RWD"/>
    <property type="match status" value="1"/>
</dbReference>
<evidence type="ECO:0000256" key="4">
    <source>
        <dbReference type="PROSITE-ProRule" id="PRU00221"/>
    </source>
</evidence>
<dbReference type="PROSITE" id="PS00678">
    <property type="entry name" value="WD_REPEATS_1"/>
    <property type="match status" value="1"/>
</dbReference>
<feature type="region of interest" description="Disordered" evidence="5">
    <location>
        <begin position="234"/>
        <end position="286"/>
    </location>
</feature>
<evidence type="ECO:0000256" key="5">
    <source>
        <dbReference type="SAM" id="MobiDB-lite"/>
    </source>
</evidence>
<dbReference type="InterPro" id="IPR015943">
    <property type="entry name" value="WD40/YVTN_repeat-like_dom_sf"/>
</dbReference>
<dbReference type="CDD" id="cd16692">
    <property type="entry name" value="mRING-H2-C3H3C2_WDR59"/>
    <property type="match status" value="1"/>
</dbReference>
<feature type="domain" description="RWD" evidence="6">
    <location>
        <begin position="295"/>
        <end position="397"/>
    </location>
</feature>
<dbReference type="InterPro" id="IPR019775">
    <property type="entry name" value="WD40_repeat_CS"/>
</dbReference>
<dbReference type="GO" id="GO:0035859">
    <property type="term" value="C:Seh1-associated complex"/>
    <property type="evidence" value="ECO:0007669"/>
    <property type="project" value="TreeGrafter"/>
</dbReference>
<dbReference type="InterPro" id="IPR049567">
    <property type="entry name" value="WDR59-like"/>
</dbReference>
<feature type="region of interest" description="Disordered" evidence="5">
    <location>
        <begin position="205"/>
        <end position="224"/>
    </location>
</feature>
<dbReference type="AlphaFoldDB" id="A0AA35WUM0"/>
<evidence type="ECO:0000256" key="1">
    <source>
        <dbReference type="ARBA" id="ARBA00022574"/>
    </source>
</evidence>
<dbReference type="PROSITE" id="PS50082">
    <property type="entry name" value="WD_REPEATS_2"/>
    <property type="match status" value="2"/>
</dbReference>
<feature type="region of interest" description="Disordered" evidence="5">
    <location>
        <begin position="682"/>
        <end position="703"/>
    </location>
</feature>
<dbReference type="InterPro" id="IPR036322">
    <property type="entry name" value="WD40_repeat_dom_sf"/>
</dbReference>
<dbReference type="EMBL" id="CASHTH010002410">
    <property type="protein sequence ID" value="CAI8029471.1"/>
    <property type="molecule type" value="Genomic_DNA"/>
</dbReference>
<dbReference type="SMART" id="SM00320">
    <property type="entry name" value="WD40"/>
    <property type="match status" value="3"/>
</dbReference>
<dbReference type="GO" id="GO:0005774">
    <property type="term" value="C:vacuolar membrane"/>
    <property type="evidence" value="ECO:0007669"/>
    <property type="project" value="TreeGrafter"/>
</dbReference>
<feature type="repeat" description="WD" evidence="4">
    <location>
        <begin position="156"/>
        <end position="189"/>
    </location>
</feature>
<evidence type="ECO:0000256" key="2">
    <source>
        <dbReference type="ARBA" id="ARBA00022737"/>
    </source>
</evidence>
<dbReference type="Proteomes" id="UP001174909">
    <property type="component" value="Unassembled WGS sequence"/>
</dbReference>
<dbReference type="PANTHER" id="PTHR46170:SF1">
    <property type="entry name" value="GATOR COMPLEX PROTEIN WDR59"/>
    <property type="match status" value="1"/>
</dbReference>
<feature type="compositionally biased region" description="Gly residues" evidence="5">
    <location>
        <begin position="686"/>
        <end position="695"/>
    </location>
</feature>
<dbReference type="GO" id="GO:0034198">
    <property type="term" value="P:cellular response to amino acid starvation"/>
    <property type="evidence" value="ECO:0007669"/>
    <property type="project" value="TreeGrafter"/>
</dbReference>
<sequence length="836" mass="91456">MDSFINVWDIRETRRAKTYFKAVVAGASLVQWNRLNGNIIASAHDSEIRLWDMRKPSTAWGYITAHMTRIHDIDWSYRDQSQLTTCSHDSSVKFWDTASTRRPLSVIKTGSQPVWRARNYPAGEGVAMLLVPALHSLDNGVFLWSRSNTSSPATILHGHKAAVVGAQWRKVDSGYQLLTLSRDHTLRVWPISDQLSSTLGAVPMETEGQETEPHSAVEPSLPSHMELLGTTTTDVQKKSMPISLSPSKSPGPASLTASHPPSSIVTSTSPTSFHDKSGSPGTGFQPTKAAQKLEHEFSLLNKSIPNVTIESMDATQRSCTVLVEQGEHTVRIRVSFPSHYPNGAAPSFLIDRSTSIDISSQQDLNRSLSDIAHSHVKLNRPCLEPCLRRLSKYIEGLGSHPPQPPPSLQPIPRKPDLDLNYFGQLDDVRIPFPRTTGARFCSNGILVSFTGQAKPFESRQTPRALDMADYRPRLWSGKGRRSGPYLSSSVPKGSSGSNLMQLALSDQSSASPVVSMADVSQLLPISQDLAQMYCLSGAGTIADLCSRNAAAAATVDRPDLVRAWSVAALVADSRLPVPSDPNCGVPWSQHPFSRHLIHSLFEHYRAMHDVQTLAILSCVFQIHCNNISEALPGSASSNHTPSSHAFSHSFAATHSTVATPTAGTPHLSSSWQDIGSNFPNSITFTGNGGGGGGGQTMEDDEEDQHRQNCLLLDPLLVRQGDEYRRCYANILYRWQLLEKRAEVVKLQSMPSRDHTKIGFTNYCRECGKQVNGPVCRSSRCFAFHCNICNLSVRGSSNFCLACGHGGHTAHMLWWFASHTVCPAGCGCFCLEASGWT</sequence>
<dbReference type="SUPFAM" id="SSF50978">
    <property type="entry name" value="WD40 repeat-like"/>
    <property type="match status" value="1"/>
</dbReference>
<evidence type="ECO:0000313" key="7">
    <source>
        <dbReference type="EMBL" id="CAI8029471.1"/>
    </source>
</evidence>
<comment type="similarity">
    <text evidence="3">Belongs to the WD repeat WDR59 family.</text>
</comment>
<accession>A0AA35WUM0</accession>
<keyword evidence="2" id="KW-0677">Repeat</keyword>
<keyword evidence="8" id="KW-1185">Reference proteome</keyword>
<dbReference type="Gene3D" id="2.130.10.10">
    <property type="entry name" value="YVTN repeat-like/Quinoprotein amine dehydrogenase"/>
    <property type="match status" value="2"/>
</dbReference>
<organism evidence="7 8">
    <name type="scientific">Geodia barretti</name>
    <name type="common">Barrett's horny sponge</name>
    <dbReference type="NCBI Taxonomy" id="519541"/>
    <lineage>
        <taxon>Eukaryota</taxon>
        <taxon>Metazoa</taxon>
        <taxon>Porifera</taxon>
        <taxon>Demospongiae</taxon>
        <taxon>Heteroscleromorpha</taxon>
        <taxon>Tetractinellida</taxon>
        <taxon>Astrophorina</taxon>
        <taxon>Geodiidae</taxon>
        <taxon>Geodia</taxon>
    </lineage>
</organism>
<dbReference type="InterPro" id="IPR049566">
    <property type="entry name" value="WDR59_RTC1-like_RING_Znf"/>
</dbReference>
<evidence type="ECO:0000259" key="6">
    <source>
        <dbReference type="PROSITE" id="PS50908"/>
    </source>
</evidence>
<dbReference type="InterPro" id="IPR006575">
    <property type="entry name" value="RWD_dom"/>
</dbReference>
<keyword evidence="1 4" id="KW-0853">WD repeat</keyword>
<gene>
    <name evidence="7" type="ORF">GBAR_LOCUS16749</name>
</gene>
<protein>
    <submittedName>
        <fullName evidence="7">GATOR complex protein WDR59</fullName>
    </submittedName>
</protein>
<dbReference type="GO" id="GO:0035591">
    <property type="term" value="F:signaling adaptor activity"/>
    <property type="evidence" value="ECO:0007669"/>
    <property type="project" value="TreeGrafter"/>
</dbReference>
<comment type="caution">
    <text evidence="7">The sequence shown here is derived from an EMBL/GenBank/DDBJ whole genome shotgun (WGS) entry which is preliminary data.</text>
</comment>
<dbReference type="PANTHER" id="PTHR46170">
    <property type="entry name" value="GATOR COMPLEX PROTEIN WDR59"/>
    <property type="match status" value="1"/>
</dbReference>
<dbReference type="Pfam" id="PF17120">
    <property type="entry name" value="zf-RING_16"/>
    <property type="match status" value="1"/>
</dbReference>
<dbReference type="GO" id="GO:1904263">
    <property type="term" value="P:positive regulation of TORC1 signaling"/>
    <property type="evidence" value="ECO:0007669"/>
    <property type="project" value="TreeGrafter"/>
</dbReference>
<dbReference type="Gene3D" id="3.10.110.10">
    <property type="entry name" value="Ubiquitin Conjugating Enzyme"/>
    <property type="match status" value="1"/>
</dbReference>
<proteinExistence type="inferred from homology"/>
<feature type="repeat" description="WD" evidence="4">
    <location>
        <begin position="63"/>
        <end position="105"/>
    </location>
</feature>
<feature type="compositionally biased region" description="Low complexity" evidence="5">
    <location>
        <begin position="258"/>
        <end position="272"/>
    </location>
</feature>
<dbReference type="InterPro" id="IPR001680">
    <property type="entry name" value="WD40_rpt"/>
</dbReference>
<reference evidence="7" key="1">
    <citation type="submission" date="2023-03" db="EMBL/GenBank/DDBJ databases">
        <authorList>
            <person name="Steffen K."/>
            <person name="Cardenas P."/>
        </authorList>
    </citation>
    <scope>NUCLEOTIDE SEQUENCE</scope>
</reference>
<dbReference type="PROSITE" id="PS50908">
    <property type="entry name" value="RWD"/>
    <property type="match status" value="1"/>
</dbReference>
<name>A0AA35WUM0_GEOBA</name>
<evidence type="ECO:0000313" key="8">
    <source>
        <dbReference type="Proteomes" id="UP001174909"/>
    </source>
</evidence>
<dbReference type="InterPro" id="IPR016135">
    <property type="entry name" value="UBQ-conjugating_enzyme/RWD"/>
</dbReference>
<evidence type="ECO:0000256" key="3">
    <source>
        <dbReference type="ARBA" id="ARBA00038452"/>
    </source>
</evidence>